<evidence type="ECO:0000313" key="2">
    <source>
        <dbReference type="EMBL" id="MCW1071714.1"/>
    </source>
</evidence>
<feature type="transmembrane region" description="Helical" evidence="1">
    <location>
        <begin position="665"/>
        <end position="685"/>
    </location>
</feature>
<name>A0AAW5TEM1_STRAP</name>
<proteinExistence type="predicted"/>
<reference evidence="2" key="1">
    <citation type="submission" date="2022-10" db="EMBL/GenBank/DDBJ databases">
        <title>Comparative genomic study of S. anginosus.</title>
        <authorList>
            <person name="Prasad A."/>
            <person name="Ene A."/>
            <person name="Jablonska S."/>
            <person name="Du J."/>
            <person name="Wolfe A.J."/>
            <person name="Putonti C."/>
        </authorList>
    </citation>
    <scope>NUCLEOTIDE SEQUENCE</scope>
    <source>
        <strain evidence="2">UMB6888</strain>
    </source>
</reference>
<gene>
    <name evidence="2" type="ORF">OJ930_01310</name>
</gene>
<protein>
    <submittedName>
        <fullName evidence="2">PblA</fullName>
    </submittedName>
</protein>
<dbReference type="Gene3D" id="1.20.120.20">
    <property type="entry name" value="Apolipoprotein"/>
    <property type="match status" value="2"/>
</dbReference>
<dbReference type="AlphaFoldDB" id="A0AAW5TEM1"/>
<comment type="caution">
    <text evidence="2">The sequence shown here is derived from an EMBL/GenBank/DDBJ whole genome shotgun (WGS) entry which is preliminary data.</text>
</comment>
<evidence type="ECO:0000313" key="3">
    <source>
        <dbReference type="Proteomes" id="UP001208853"/>
    </source>
</evidence>
<organism evidence="2 3">
    <name type="scientific">Streptococcus anginosus</name>
    <dbReference type="NCBI Taxonomy" id="1328"/>
    <lineage>
        <taxon>Bacteria</taxon>
        <taxon>Bacillati</taxon>
        <taxon>Bacillota</taxon>
        <taxon>Bacilli</taxon>
        <taxon>Lactobacillales</taxon>
        <taxon>Streptococcaceae</taxon>
        <taxon>Streptococcus</taxon>
        <taxon>Streptococcus anginosus group</taxon>
    </lineage>
</organism>
<accession>A0AAW5TEM1</accession>
<dbReference type="Proteomes" id="UP001208853">
    <property type="component" value="Unassembled WGS sequence"/>
</dbReference>
<keyword evidence="1" id="KW-0812">Transmembrane</keyword>
<dbReference type="EMBL" id="JAPAIK010000005">
    <property type="protein sequence ID" value="MCW1071714.1"/>
    <property type="molecule type" value="Genomic_DNA"/>
</dbReference>
<sequence>MATELGQAYVQIMPSAKGISGAIQNAISPEASAAGKSAGSTLGSTLVKAVTGVIAAAGIGKAFTAALSEGAALQQSLGGIETLFKGSADKVKAYANEAYRTTGLSANAYMENVTGFSASLLQSLGGDTEKAADVANMAMVDMSDNANKMGTSMDRIQDAYQGFAKQNYTMLDNLKLGYGGTKTEMERLLADAEKLTGVKYDINNLSDVYQAIHAIQENLDITGTTAKEAASTFSGSFSAMKAAAQNVLGKLSLGESIGPSLRALYDTTKVFFFNNFIPMIGNILKGIPQIIGFALEEALGAIFGDSIAQAVMEEVYDLAVKIGGVFSTFYDMIFGSMGKNKNIDFLKMIGFDETTATQIVNIAENIRVTFENIGATIGNIAGIVGSFVRDLLGIAGSEKSVNGVGAAFESVTGFIRAASEKIKEFTSFLKNSPASLDALKAAVVGITMALTAYKVVTSVIKGIEAARNGILAIQNAYTLAQFVRTGALTSATAANAAATMGASGAFKIFNAVLSENPIGLVVTAIAALVAGLVWFFTQTKTGRKIWAAFVEWIKQAWQGIADFFVGLWSGITQGASNVWNGVTAIWNAAVETIKNTWNGIVDFFTNLWNGIQTAAITAWTVVTQTIMTIVQPFIDGFMNIWNGMKDGLAQMWEGLKMVFQGAWEFIKSIVLGAVLVIIDLVTGNFTQLQADLGLIWDGIKNAVSLVWEGIKTYFIGVVTAIIGYGIAMFENLSNALSAIWEFIKSAASSAWTWIKTTVTNLINSLVQGAQNTWNNFMNFLSSLWNTITSTAVGAWNGLKASVQSIINGIVQGAQNAWNSMVQSVSNLVSQVTGIFNGLRNINLWDAGRAILDGFLGGLKSAWQGVTDFVGGIAGWIRDHKGPIEYDKRLLIPAGKAIMNGLNEGLKNQFKSVQSTISGMAGEIYDSFGTVTFDTNFSDIDKASAQLTLSNNRLASQSNTDSSQDYDYKDVMDILAKLANRPTVVLVQANKQEIAKIYAEPVAEEQAKRQAILNAVDGLGW</sequence>
<keyword evidence="1" id="KW-0472">Membrane</keyword>
<feature type="transmembrane region" description="Helical" evidence="1">
    <location>
        <begin position="518"/>
        <end position="536"/>
    </location>
</feature>
<feature type="transmembrane region" description="Helical" evidence="1">
    <location>
        <begin position="705"/>
        <end position="727"/>
    </location>
</feature>
<dbReference type="RefSeq" id="WP_138283969.1">
    <property type="nucleotide sequence ID" value="NZ_JADPCR010000002.1"/>
</dbReference>
<evidence type="ECO:0000256" key="1">
    <source>
        <dbReference type="SAM" id="Phobius"/>
    </source>
</evidence>
<keyword evidence="1" id="KW-1133">Transmembrane helix</keyword>